<keyword evidence="3" id="KW-1185">Reference proteome</keyword>
<feature type="region of interest" description="Disordered" evidence="1">
    <location>
        <begin position="22"/>
        <end position="53"/>
    </location>
</feature>
<protein>
    <submittedName>
        <fullName evidence="2">Uncharacterized protein</fullName>
    </submittedName>
</protein>
<dbReference type="Proteomes" id="UP000020681">
    <property type="component" value="Unassembled WGS sequence"/>
</dbReference>
<evidence type="ECO:0000313" key="2">
    <source>
        <dbReference type="EMBL" id="EUA93830.1"/>
    </source>
</evidence>
<proteinExistence type="predicted"/>
<evidence type="ECO:0000313" key="3">
    <source>
        <dbReference type="Proteomes" id="UP000020681"/>
    </source>
</evidence>
<reference evidence="2 3" key="1">
    <citation type="submission" date="2014-01" db="EMBL/GenBank/DDBJ databases">
        <authorList>
            <person name="Dobos K."/>
            <person name="Lenaerts A."/>
            <person name="Ordway D."/>
            <person name="DeGroote M.A."/>
            <person name="Parker T."/>
            <person name="Sizemore C."/>
            <person name="Tallon L.J."/>
            <person name="Sadzewicz L.K."/>
            <person name="Sengamalay N."/>
            <person name="Fraser C.M."/>
            <person name="Hine E."/>
            <person name="Shefchek K.A."/>
            <person name="Das S.P."/>
            <person name="Tettelin H."/>
        </authorList>
    </citation>
    <scope>NUCLEOTIDE SEQUENCE [LARGE SCALE GENOMIC DNA]</scope>
    <source>
        <strain evidence="2 3">Harvey</strain>
    </source>
</reference>
<name>A0ABN0R9L2_MYCUL</name>
<dbReference type="EMBL" id="JAOL01000038">
    <property type="protein sequence ID" value="EUA93830.1"/>
    <property type="molecule type" value="Genomic_DNA"/>
</dbReference>
<sequence>MADRIRRTATVLVSPTTNREATKAALDKLQFADRTAPGKRSSRPCRPSPPSER</sequence>
<accession>A0ABN0R9L2</accession>
<gene>
    <name evidence="2" type="ORF">I551_8910</name>
</gene>
<organism evidence="2 3">
    <name type="scientific">Mycobacterium ulcerans str. Harvey</name>
    <dbReference type="NCBI Taxonomy" id="1299332"/>
    <lineage>
        <taxon>Bacteria</taxon>
        <taxon>Bacillati</taxon>
        <taxon>Actinomycetota</taxon>
        <taxon>Actinomycetes</taxon>
        <taxon>Mycobacteriales</taxon>
        <taxon>Mycobacteriaceae</taxon>
        <taxon>Mycobacterium</taxon>
        <taxon>Mycobacterium ulcerans group</taxon>
    </lineage>
</organism>
<evidence type="ECO:0000256" key="1">
    <source>
        <dbReference type="SAM" id="MobiDB-lite"/>
    </source>
</evidence>
<comment type="caution">
    <text evidence="2">The sequence shown here is derived from an EMBL/GenBank/DDBJ whole genome shotgun (WGS) entry which is preliminary data.</text>
</comment>